<accession>A0A6M3IDX1</accession>
<gene>
    <name evidence="2" type="ORF">MM415A00947_0016</name>
    <name evidence="1" type="ORF">MM415B02028_0013</name>
</gene>
<sequence length="59" mass="6974">METEAEMAFDRRDFHLMDKATFLSISKQRTEQAGFLWDNTSGKRQSSLYDRLMQNVGRK</sequence>
<evidence type="ECO:0000313" key="2">
    <source>
        <dbReference type="EMBL" id="QJA79061.1"/>
    </source>
</evidence>
<dbReference type="EMBL" id="MT141168">
    <property type="protein sequence ID" value="QJA55603.1"/>
    <property type="molecule type" value="Genomic_DNA"/>
</dbReference>
<name>A0A6M3IDX1_9ZZZZ</name>
<proteinExistence type="predicted"/>
<protein>
    <submittedName>
        <fullName evidence="1">Uncharacterized protein</fullName>
    </submittedName>
</protein>
<reference evidence="1" key="1">
    <citation type="submission" date="2020-03" db="EMBL/GenBank/DDBJ databases">
        <title>The deep terrestrial virosphere.</title>
        <authorList>
            <person name="Holmfeldt K."/>
            <person name="Nilsson E."/>
            <person name="Simone D."/>
            <person name="Lopez-Fernandez M."/>
            <person name="Wu X."/>
            <person name="de Brujin I."/>
            <person name="Lundin D."/>
            <person name="Andersson A."/>
            <person name="Bertilsson S."/>
            <person name="Dopson M."/>
        </authorList>
    </citation>
    <scope>NUCLEOTIDE SEQUENCE</scope>
    <source>
        <strain evidence="2">MM415A00947</strain>
        <strain evidence="1">MM415B02028</strain>
    </source>
</reference>
<dbReference type="EMBL" id="MT142365">
    <property type="protein sequence ID" value="QJA79061.1"/>
    <property type="molecule type" value="Genomic_DNA"/>
</dbReference>
<organism evidence="1">
    <name type="scientific">viral metagenome</name>
    <dbReference type="NCBI Taxonomy" id="1070528"/>
    <lineage>
        <taxon>unclassified sequences</taxon>
        <taxon>metagenomes</taxon>
        <taxon>organismal metagenomes</taxon>
    </lineage>
</organism>
<dbReference type="AlphaFoldDB" id="A0A6M3IDX1"/>
<evidence type="ECO:0000313" key="1">
    <source>
        <dbReference type="EMBL" id="QJA55603.1"/>
    </source>
</evidence>